<organism evidence="2 3">
    <name type="scientific">Maricaulis salignorans</name>
    <dbReference type="NCBI Taxonomy" id="144026"/>
    <lineage>
        <taxon>Bacteria</taxon>
        <taxon>Pseudomonadati</taxon>
        <taxon>Pseudomonadota</taxon>
        <taxon>Alphaproteobacteria</taxon>
        <taxon>Maricaulales</taxon>
        <taxon>Maricaulaceae</taxon>
        <taxon>Maricaulis</taxon>
    </lineage>
</organism>
<dbReference type="InterPro" id="IPR022385">
    <property type="entry name" value="Rhs_assc_core"/>
</dbReference>
<evidence type="ECO:0000313" key="2">
    <source>
        <dbReference type="EMBL" id="SDM91289.1"/>
    </source>
</evidence>
<dbReference type="STRING" id="144026.SAMN04488568_1371"/>
<dbReference type="PANTHER" id="PTHR32305">
    <property type="match status" value="1"/>
</dbReference>
<dbReference type="PANTHER" id="PTHR32305:SF15">
    <property type="entry name" value="PROTEIN RHSA-RELATED"/>
    <property type="match status" value="1"/>
</dbReference>
<dbReference type="RefSeq" id="WP_143024179.1">
    <property type="nucleotide sequence ID" value="NZ_FNHG01000037.1"/>
</dbReference>
<keyword evidence="3" id="KW-1185">Reference proteome</keyword>
<feature type="non-terminal residue" evidence="2">
    <location>
        <position position="1"/>
    </location>
</feature>
<accession>A0A1G9X3G6</accession>
<dbReference type="Gene3D" id="2.180.10.10">
    <property type="entry name" value="RHS repeat-associated core"/>
    <property type="match status" value="1"/>
</dbReference>
<dbReference type="AlphaFoldDB" id="A0A1G9X3G6"/>
<feature type="region of interest" description="Disordered" evidence="1">
    <location>
        <begin position="221"/>
        <end position="241"/>
    </location>
</feature>
<dbReference type="OrthoDB" id="7632616at2"/>
<dbReference type="InterPro" id="IPR050708">
    <property type="entry name" value="T6SS_VgrG/RHS"/>
</dbReference>
<evidence type="ECO:0000256" key="1">
    <source>
        <dbReference type="SAM" id="MobiDB-lite"/>
    </source>
</evidence>
<proteinExistence type="predicted"/>
<dbReference type="NCBIfam" id="TIGR03696">
    <property type="entry name" value="Rhs_assc_core"/>
    <property type="match status" value="1"/>
</dbReference>
<evidence type="ECO:0000313" key="3">
    <source>
        <dbReference type="Proteomes" id="UP000199759"/>
    </source>
</evidence>
<name>A0A1G9X3G6_9PROT</name>
<gene>
    <name evidence="2" type="ORF">SAMN04488568_1371</name>
</gene>
<dbReference type="Proteomes" id="UP000199759">
    <property type="component" value="Unassembled WGS sequence"/>
</dbReference>
<sequence length="241" mass="25044">TGHITDTDTGMVYMQARYYDPAIGRFLSGDPVGFAQGGPGYFNRYAYVGNNPLNATDPSGETMMPPDATDPDGIAREQEYFEAGREIGEGIAQLPSIADRALGDGVLYAGAEGSGYLGWGKDGTYNGENGAEGEYGWAFDGATNEFVEFAAHSNPKDGTPDTVGGDLGANLNFGWARNISVLTSPGSSMSVDLGVVSISLRIGDQTGEMVGMEVGPGIGVGGGLTRSDGAELTRVNPNRGH</sequence>
<protein>
    <submittedName>
        <fullName evidence="2">RHS repeat-associated core domain-containing protein</fullName>
    </submittedName>
</protein>
<dbReference type="EMBL" id="FNHG01000037">
    <property type="protein sequence ID" value="SDM91289.1"/>
    <property type="molecule type" value="Genomic_DNA"/>
</dbReference>
<reference evidence="2 3" key="1">
    <citation type="submission" date="2016-10" db="EMBL/GenBank/DDBJ databases">
        <authorList>
            <person name="de Groot N.N."/>
        </authorList>
    </citation>
    <scope>NUCLEOTIDE SEQUENCE [LARGE SCALE GENOMIC DNA]</scope>
    <source>
        <strain evidence="2 3">DSM 16077</strain>
    </source>
</reference>